<keyword evidence="6" id="KW-0699">rRNA-binding</keyword>
<feature type="region of interest" description="G3" evidence="7">
    <location>
        <begin position="63"/>
        <end position="66"/>
    </location>
</feature>
<keyword evidence="5 6" id="KW-0342">GTP-binding</keyword>
<keyword evidence="6" id="KW-1003">Cell membrane</keyword>
<sequence length="315" mass="34580">MTETEITRAGFAAIIGAPNAGKSTLTNRLVGAKVAIVTHKVQTTRFPVRGVAQVGDAQIVLVDTPGIFVAKRRLDRAMVKAAWSGAADADAIVHLVDSSAWVADKAGTATGAQKMSIADDRRVIDQLKLTEKRAFLALNKIDLFPHDQVLPVMAELDATGVYDQIFMISAENGDGVDRLAAALVERMPAGTALYPPDQTADLPMRLLAAEVTREKLLLRMHQELPYQLMVETESWEEKKDGSVRVQQVIVVGRDGHKAMVLGKNGASIKEIGRLARKELTEMLDRPVHLFLFVKVDEKWQERRDSYSGIGLEFDV</sequence>
<name>A0A059FFW4_9PROT</name>
<evidence type="ECO:0000256" key="3">
    <source>
        <dbReference type="ARBA" id="ARBA00022741"/>
    </source>
</evidence>
<comment type="similarity">
    <text evidence="1 6 7 8">Belongs to the TRAFAC class TrmE-Era-EngA-EngB-Septin-like GTPase superfamily. Era GTPase family.</text>
</comment>
<dbReference type="GO" id="GO:0005525">
    <property type="term" value="F:GTP binding"/>
    <property type="evidence" value="ECO:0007669"/>
    <property type="project" value="UniProtKB-UniRule"/>
</dbReference>
<feature type="binding site" evidence="6">
    <location>
        <begin position="16"/>
        <end position="23"/>
    </location>
    <ligand>
        <name>GTP</name>
        <dbReference type="ChEBI" id="CHEBI:37565"/>
    </ligand>
</feature>
<evidence type="ECO:0000256" key="6">
    <source>
        <dbReference type="HAMAP-Rule" id="MF_00367"/>
    </source>
</evidence>
<dbReference type="Pfam" id="PF01926">
    <property type="entry name" value="MMR_HSR1"/>
    <property type="match status" value="1"/>
</dbReference>
<feature type="region of interest" description="G5" evidence="7">
    <location>
        <begin position="168"/>
        <end position="170"/>
    </location>
</feature>
<dbReference type="STRING" id="1280950.HJO_14522"/>
<gene>
    <name evidence="6 11" type="primary">era</name>
    <name evidence="11" type="ORF">HJO_14522</name>
</gene>
<organism evidence="11 12">
    <name type="scientific">Hyphomonas johnsonii MHS-2</name>
    <dbReference type="NCBI Taxonomy" id="1280950"/>
    <lineage>
        <taxon>Bacteria</taxon>
        <taxon>Pseudomonadati</taxon>
        <taxon>Pseudomonadota</taxon>
        <taxon>Alphaproteobacteria</taxon>
        <taxon>Hyphomonadales</taxon>
        <taxon>Hyphomonadaceae</taxon>
        <taxon>Hyphomonas</taxon>
    </lineage>
</organism>
<comment type="function">
    <text evidence="6">An essential GTPase that binds both GDP and GTP, with rapid nucleotide exchange. Plays a role in 16S rRNA processing and 30S ribosomal subunit biogenesis and possibly also in cell cycle regulation and energy metabolism.</text>
</comment>
<dbReference type="eggNOG" id="COG1159">
    <property type="taxonomic scope" value="Bacteria"/>
</dbReference>
<dbReference type="NCBIfam" id="TIGR00436">
    <property type="entry name" value="era"/>
    <property type="match status" value="1"/>
</dbReference>
<feature type="binding site" evidence="6">
    <location>
        <begin position="139"/>
        <end position="142"/>
    </location>
    <ligand>
        <name>GTP</name>
        <dbReference type="ChEBI" id="CHEBI:37565"/>
    </ligand>
</feature>
<dbReference type="HAMAP" id="MF_00367">
    <property type="entry name" value="GTPase_Era"/>
    <property type="match status" value="1"/>
</dbReference>
<evidence type="ECO:0000256" key="4">
    <source>
        <dbReference type="ARBA" id="ARBA00022884"/>
    </source>
</evidence>
<feature type="region of interest" description="G1" evidence="7">
    <location>
        <begin position="16"/>
        <end position="23"/>
    </location>
</feature>
<protein>
    <recommendedName>
        <fullName evidence="2 6">GTPase Era</fullName>
    </recommendedName>
</protein>
<keyword evidence="3 6" id="KW-0547">Nucleotide-binding</keyword>
<dbReference type="InterPro" id="IPR005662">
    <property type="entry name" value="GTPase_Era-like"/>
</dbReference>
<dbReference type="PANTHER" id="PTHR42698:SF1">
    <property type="entry name" value="GTPASE ERA, MITOCHONDRIAL"/>
    <property type="match status" value="1"/>
</dbReference>
<dbReference type="InterPro" id="IPR006073">
    <property type="entry name" value="GTP-bd"/>
</dbReference>
<dbReference type="Gene3D" id="3.40.50.300">
    <property type="entry name" value="P-loop containing nucleotide triphosphate hydrolases"/>
    <property type="match status" value="1"/>
</dbReference>
<proteinExistence type="inferred from homology"/>
<keyword evidence="6" id="KW-0963">Cytoplasm</keyword>
<evidence type="ECO:0000259" key="10">
    <source>
        <dbReference type="PROSITE" id="PS51713"/>
    </source>
</evidence>
<comment type="caution">
    <text evidence="11">The sequence shown here is derived from an EMBL/GenBank/DDBJ whole genome shotgun (WGS) entry which is preliminary data.</text>
</comment>
<dbReference type="GO" id="GO:0003924">
    <property type="term" value="F:GTPase activity"/>
    <property type="evidence" value="ECO:0007669"/>
    <property type="project" value="UniProtKB-UniRule"/>
</dbReference>
<accession>A0A059FFW4</accession>
<feature type="region of interest" description="G4" evidence="7">
    <location>
        <begin position="139"/>
        <end position="142"/>
    </location>
</feature>
<evidence type="ECO:0000256" key="5">
    <source>
        <dbReference type="ARBA" id="ARBA00023134"/>
    </source>
</evidence>
<feature type="domain" description="KH type-2" evidence="9">
    <location>
        <begin position="220"/>
        <end position="297"/>
    </location>
</feature>
<keyword evidence="12" id="KW-1185">Reference proteome</keyword>
<dbReference type="InterPro" id="IPR009019">
    <property type="entry name" value="KH_sf_prok-type"/>
</dbReference>
<evidence type="ECO:0000313" key="11">
    <source>
        <dbReference type="EMBL" id="KCZ89441.1"/>
    </source>
</evidence>
<evidence type="ECO:0000256" key="1">
    <source>
        <dbReference type="ARBA" id="ARBA00007921"/>
    </source>
</evidence>
<comment type="subcellular location">
    <subcellularLocation>
        <location evidence="6">Cytoplasm</location>
    </subcellularLocation>
    <subcellularLocation>
        <location evidence="6">Cell membrane</location>
        <topology evidence="6">Peripheral membrane protein</topology>
    </subcellularLocation>
</comment>
<evidence type="ECO:0000256" key="2">
    <source>
        <dbReference type="ARBA" id="ARBA00020484"/>
    </source>
</evidence>
<dbReference type="CDD" id="cd22534">
    <property type="entry name" value="KH-II_Era"/>
    <property type="match status" value="1"/>
</dbReference>
<dbReference type="Proteomes" id="UP000025171">
    <property type="component" value="Unassembled WGS sequence"/>
</dbReference>
<evidence type="ECO:0000313" key="12">
    <source>
        <dbReference type="Proteomes" id="UP000025171"/>
    </source>
</evidence>
<dbReference type="PATRIC" id="fig|1280950.3.peg.2916"/>
<dbReference type="AlphaFoldDB" id="A0A059FFW4"/>
<dbReference type="InterPro" id="IPR005225">
    <property type="entry name" value="Small_GTP-bd"/>
</dbReference>
<evidence type="ECO:0000259" key="9">
    <source>
        <dbReference type="PROSITE" id="PS50823"/>
    </source>
</evidence>
<dbReference type="OrthoDB" id="9805918at2"/>
<dbReference type="GO" id="GO:0070181">
    <property type="term" value="F:small ribosomal subunit rRNA binding"/>
    <property type="evidence" value="ECO:0007669"/>
    <property type="project" value="UniProtKB-UniRule"/>
</dbReference>
<dbReference type="PANTHER" id="PTHR42698">
    <property type="entry name" value="GTPASE ERA"/>
    <property type="match status" value="1"/>
</dbReference>
<dbReference type="GO" id="GO:0005829">
    <property type="term" value="C:cytosol"/>
    <property type="evidence" value="ECO:0007669"/>
    <property type="project" value="TreeGrafter"/>
</dbReference>
<dbReference type="InterPro" id="IPR004044">
    <property type="entry name" value="KH_dom_type_2"/>
</dbReference>
<dbReference type="SUPFAM" id="SSF54814">
    <property type="entry name" value="Prokaryotic type KH domain (KH-domain type II)"/>
    <property type="match status" value="1"/>
</dbReference>
<dbReference type="PROSITE" id="PS50823">
    <property type="entry name" value="KH_TYPE_2"/>
    <property type="match status" value="1"/>
</dbReference>
<dbReference type="SUPFAM" id="SSF52540">
    <property type="entry name" value="P-loop containing nucleoside triphosphate hydrolases"/>
    <property type="match status" value="1"/>
</dbReference>
<comment type="subunit">
    <text evidence="6">Monomer.</text>
</comment>
<dbReference type="PROSITE" id="PS51713">
    <property type="entry name" value="G_ERA"/>
    <property type="match status" value="1"/>
</dbReference>
<dbReference type="InterPro" id="IPR030388">
    <property type="entry name" value="G_ERA_dom"/>
</dbReference>
<evidence type="ECO:0000256" key="8">
    <source>
        <dbReference type="RuleBase" id="RU003761"/>
    </source>
</evidence>
<keyword evidence="6" id="KW-0472">Membrane</keyword>
<dbReference type="GO" id="GO:0043024">
    <property type="term" value="F:ribosomal small subunit binding"/>
    <property type="evidence" value="ECO:0007669"/>
    <property type="project" value="TreeGrafter"/>
</dbReference>
<keyword evidence="6" id="KW-0690">Ribosome biogenesis</keyword>
<dbReference type="InterPro" id="IPR015946">
    <property type="entry name" value="KH_dom-like_a/b"/>
</dbReference>
<keyword evidence="4 6" id="KW-0694">RNA-binding</keyword>
<dbReference type="GO" id="GO:0005886">
    <property type="term" value="C:plasma membrane"/>
    <property type="evidence" value="ECO:0007669"/>
    <property type="project" value="UniProtKB-SubCell"/>
</dbReference>
<dbReference type="InterPro" id="IPR027417">
    <property type="entry name" value="P-loop_NTPase"/>
</dbReference>
<dbReference type="GO" id="GO:0000028">
    <property type="term" value="P:ribosomal small subunit assembly"/>
    <property type="evidence" value="ECO:0007669"/>
    <property type="project" value="TreeGrafter"/>
</dbReference>
<dbReference type="RefSeq" id="WP_035618231.1">
    <property type="nucleotide sequence ID" value="NZ_ARYK01000008.1"/>
</dbReference>
<reference evidence="11 12" key="1">
    <citation type="journal article" date="2014" name="Antonie Van Leeuwenhoek">
        <title>Hyphomonas beringensis sp. nov. and Hyphomonas chukchiensis sp. nov., isolated from surface seawater of the Bering Sea and Chukchi Sea.</title>
        <authorList>
            <person name="Li C."/>
            <person name="Lai Q."/>
            <person name="Li G."/>
            <person name="Dong C."/>
            <person name="Wang J."/>
            <person name="Liao Y."/>
            <person name="Shao Z."/>
        </authorList>
    </citation>
    <scope>NUCLEOTIDE SEQUENCE [LARGE SCALE GENOMIC DNA]</scope>
    <source>
        <strain evidence="11 12">MHS-2</strain>
    </source>
</reference>
<dbReference type="Gene3D" id="3.30.300.20">
    <property type="match status" value="1"/>
</dbReference>
<dbReference type="NCBIfam" id="NF000908">
    <property type="entry name" value="PRK00089.1"/>
    <property type="match status" value="1"/>
</dbReference>
<feature type="region of interest" description="G2" evidence="7">
    <location>
        <begin position="42"/>
        <end position="46"/>
    </location>
</feature>
<dbReference type="CDD" id="cd04163">
    <property type="entry name" value="Era"/>
    <property type="match status" value="1"/>
</dbReference>
<dbReference type="Pfam" id="PF07650">
    <property type="entry name" value="KH_2"/>
    <property type="match status" value="1"/>
</dbReference>
<feature type="domain" description="Era-type G" evidence="10">
    <location>
        <begin position="8"/>
        <end position="189"/>
    </location>
</feature>
<feature type="binding site" evidence="6">
    <location>
        <begin position="63"/>
        <end position="67"/>
    </location>
    <ligand>
        <name>GTP</name>
        <dbReference type="ChEBI" id="CHEBI:37565"/>
    </ligand>
</feature>
<dbReference type="NCBIfam" id="TIGR00231">
    <property type="entry name" value="small_GTP"/>
    <property type="match status" value="1"/>
</dbReference>
<dbReference type="EMBL" id="ARYK01000008">
    <property type="protein sequence ID" value="KCZ89441.1"/>
    <property type="molecule type" value="Genomic_DNA"/>
</dbReference>
<evidence type="ECO:0000256" key="7">
    <source>
        <dbReference type="PROSITE-ProRule" id="PRU01050"/>
    </source>
</evidence>